<evidence type="ECO:0000313" key="2">
    <source>
        <dbReference type="Proteomes" id="UP000828048"/>
    </source>
</evidence>
<name>A0ACB7XNM6_9ERIC</name>
<gene>
    <name evidence="1" type="ORF">Vadar_006509</name>
</gene>
<dbReference type="Proteomes" id="UP000828048">
    <property type="component" value="Chromosome 1"/>
</dbReference>
<comment type="caution">
    <text evidence="1">The sequence shown here is derived from an EMBL/GenBank/DDBJ whole genome shotgun (WGS) entry which is preliminary data.</text>
</comment>
<accession>A0ACB7XNM6</accession>
<proteinExistence type="predicted"/>
<organism evidence="1 2">
    <name type="scientific">Vaccinium darrowii</name>
    <dbReference type="NCBI Taxonomy" id="229202"/>
    <lineage>
        <taxon>Eukaryota</taxon>
        <taxon>Viridiplantae</taxon>
        <taxon>Streptophyta</taxon>
        <taxon>Embryophyta</taxon>
        <taxon>Tracheophyta</taxon>
        <taxon>Spermatophyta</taxon>
        <taxon>Magnoliopsida</taxon>
        <taxon>eudicotyledons</taxon>
        <taxon>Gunneridae</taxon>
        <taxon>Pentapetalae</taxon>
        <taxon>asterids</taxon>
        <taxon>Ericales</taxon>
        <taxon>Ericaceae</taxon>
        <taxon>Vaccinioideae</taxon>
        <taxon>Vaccinieae</taxon>
        <taxon>Vaccinium</taxon>
    </lineage>
</organism>
<dbReference type="EMBL" id="CM037151">
    <property type="protein sequence ID" value="KAH7842536.1"/>
    <property type="molecule type" value="Genomic_DNA"/>
</dbReference>
<protein>
    <submittedName>
        <fullName evidence="1">Uncharacterized protein</fullName>
    </submittedName>
</protein>
<keyword evidence="2" id="KW-1185">Reference proteome</keyword>
<reference evidence="1 2" key="1">
    <citation type="journal article" date="2021" name="Hortic Res">
        <title>High-quality reference genome and annotation aids understanding of berry development for evergreen blueberry (Vaccinium darrowii).</title>
        <authorList>
            <person name="Yu J."/>
            <person name="Hulse-Kemp A.M."/>
            <person name="Babiker E."/>
            <person name="Staton M."/>
        </authorList>
    </citation>
    <scope>NUCLEOTIDE SEQUENCE [LARGE SCALE GENOMIC DNA]</scope>
    <source>
        <strain evidence="2">cv. NJ 8807/NJ 8810</strain>
        <tissue evidence="1">Young leaf</tissue>
    </source>
</reference>
<evidence type="ECO:0000313" key="1">
    <source>
        <dbReference type="EMBL" id="KAH7842536.1"/>
    </source>
</evidence>
<sequence length="234" mass="25962">MLLRAGCLSIFAKTPILFVYSTTRLNPSLFHHWYHSQTPLNATIRSINNRFSVTKQNHLLTTTVAALVREPSSNKKLKKAWYDSPEGKLRGKLDSCSKDGDLAEALWLYDVARANGVPLSQHHYNVLLYLCSSCSGNGNGGEKLEKGLAKSLGLERGFEIFKQMSIDKVAPNEATFTSLAWLALAKENPEMAFDLVKKMKGCGVVPKLRSYGPKNLVFLKPILMGNSNSSVPRF</sequence>